<gene>
    <name evidence="2" type="ORF">C6Y40_07735</name>
</gene>
<feature type="domain" description="DUF5623" evidence="1">
    <location>
        <begin position="310"/>
        <end position="426"/>
    </location>
</feature>
<proteinExistence type="predicted"/>
<comment type="caution">
    <text evidence="2">The sequence shown here is derived from an EMBL/GenBank/DDBJ whole genome shotgun (WGS) entry which is preliminary data.</text>
</comment>
<dbReference type="Gene3D" id="1.20.1260.40">
    <property type="match status" value="1"/>
</dbReference>
<protein>
    <recommendedName>
        <fullName evidence="1">DUF5623 domain-containing protein</fullName>
    </recommendedName>
</protein>
<evidence type="ECO:0000313" key="3">
    <source>
        <dbReference type="Proteomes" id="UP000238949"/>
    </source>
</evidence>
<dbReference type="InterPro" id="IPR040531">
    <property type="entry name" value="DUF5623"/>
</dbReference>
<keyword evidence="3" id="KW-1185">Reference proteome</keyword>
<reference evidence="3" key="1">
    <citation type="journal article" date="2020" name="Int. J. Syst. Evol. Microbiol.">
        <title>Alteromonas alba sp. nov., a marine bacterium isolated from the seawater of the West Pacific Ocean.</title>
        <authorList>
            <person name="Sun C."/>
            <person name="Wu Y.-H."/>
            <person name="Xamxidin M."/>
            <person name="Cheng H."/>
            <person name="Xu X.-W."/>
        </authorList>
    </citation>
    <scope>NUCLEOTIDE SEQUENCE [LARGE SCALE GENOMIC DNA]</scope>
    <source>
        <strain evidence="3">190</strain>
    </source>
</reference>
<dbReference type="RefSeq" id="WP_105934088.1">
    <property type="nucleotide sequence ID" value="NZ_PVNP01000059.1"/>
</dbReference>
<evidence type="ECO:0000259" key="1">
    <source>
        <dbReference type="Pfam" id="PF18536"/>
    </source>
</evidence>
<organism evidence="2 3">
    <name type="scientific">Alteromonas alba</name>
    <dbReference type="NCBI Taxonomy" id="2079529"/>
    <lineage>
        <taxon>Bacteria</taxon>
        <taxon>Pseudomonadati</taxon>
        <taxon>Pseudomonadota</taxon>
        <taxon>Gammaproteobacteria</taxon>
        <taxon>Alteromonadales</taxon>
        <taxon>Alteromonadaceae</taxon>
        <taxon>Alteromonas/Salinimonas group</taxon>
        <taxon>Alteromonas</taxon>
    </lineage>
</organism>
<dbReference type="Pfam" id="PF18536">
    <property type="entry name" value="DUF5623"/>
    <property type="match status" value="1"/>
</dbReference>
<sequence>MLNENVHPSTIGGIKRYAKQLKKTQSLPYHKALDIAARSASFENFSHAYNQLHKSNLIQSVHKLFFATYWYDEKKHASGREVLEIELSKPLLKIATKTEIGRKHNSLGKFRLASIDLLVSDSLFYSQEEARNSICYAVRVLRFMEITGLKPSGNYKAAYPNRNHNNKLPKTDHATYWQDPDKGQFIIIDEPYLDPTVNGERANWAKEHNWHLRASTWAGMYYPGMTSLFVATDASKGYDFDGLMKKIDNIPYPLTLDKWSGMSFIGHDTFYSELTKTAQDRKRAVAKGTIFRFPSKKTVPMRDWNAPNNVRRPNSIMSVESHLLAARLIKAIEQSTAKPSDVNTRLSSIRSNLESWFLSEHKKDIEVQCNVYYSVEKNVNDPVVFRAQSSKSVLNMLKELKILLLDSYVDCEPLRRLVNKLDTSIKLSSTKI</sequence>
<dbReference type="OrthoDB" id="6059332at2"/>
<name>A0A2S9VCG7_9ALTE</name>
<dbReference type="Proteomes" id="UP000238949">
    <property type="component" value="Unassembled WGS sequence"/>
</dbReference>
<dbReference type="EMBL" id="PVNP01000059">
    <property type="protein sequence ID" value="PRO74150.1"/>
    <property type="molecule type" value="Genomic_DNA"/>
</dbReference>
<accession>A0A2S9VCG7</accession>
<dbReference type="AlphaFoldDB" id="A0A2S9VCG7"/>
<evidence type="ECO:0000313" key="2">
    <source>
        <dbReference type="EMBL" id="PRO74150.1"/>
    </source>
</evidence>